<dbReference type="InterPro" id="IPR009660">
    <property type="entry name" value="Phage_A500_Gp15"/>
</dbReference>
<keyword evidence="2" id="KW-1185">Reference proteome</keyword>
<dbReference type="EMBL" id="JAFBIT010000001">
    <property type="protein sequence ID" value="MCF2651872.1"/>
    <property type="molecule type" value="Genomic_DNA"/>
</dbReference>
<accession>A0ABS9CNX1</accession>
<evidence type="ECO:0000313" key="1">
    <source>
        <dbReference type="EMBL" id="MCF2651872.1"/>
    </source>
</evidence>
<name>A0ABS9CNX1_9FIRM</name>
<comment type="caution">
    <text evidence="1">The sequence shown here is derived from an EMBL/GenBank/DDBJ whole genome shotgun (WGS) entry which is preliminary data.</text>
</comment>
<proteinExistence type="predicted"/>
<organism evidence="1 2">
    <name type="scientific">Anaeromassilibacillus senegalensis</name>
    <dbReference type="NCBI Taxonomy" id="1673717"/>
    <lineage>
        <taxon>Bacteria</taxon>
        <taxon>Bacillati</taxon>
        <taxon>Bacillota</taxon>
        <taxon>Clostridia</taxon>
        <taxon>Eubacteriales</taxon>
        <taxon>Acutalibacteraceae</taxon>
        <taxon>Anaeromassilibacillus</taxon>
    </lineage>
</organism>
<dbReference type="RefSeq" id="WP_235322887.1">
    <property type="nucleotide sequence ID" value="NZ_JAFBIT010000001.1"/>
</dbReference>
<reference evidence="1 2" key="1">
    <citation type="submission" date="2020-12" db="EMBL/GenBank/DDBJ databases">
        <title>Whole genome sequences of gut porcine anaerobes.</title>
        <authorList>
            <person name="Kubasova T."/>
            <person name="Jahodarova E."/>
            <person name="Rychlik I."/>
        </authorList>
    </citation>
    <scope>NUCLEOTIDE SEQUENCE [LARGE SCALE GENOMIC DNA]</scope>
    <source>
        <strain evidence="1 2">An867</strain>
    </source>
</reference>
<sequence>MAAYFAELPKTIVVEGTEIPINTDFRASIAFEELIQNPQLTDESLVSGVLDAYFDESTAPMLAQLCIAGQSEALFRAIMDFYRCGEPARPAAEKTEKRAYSFSVDEKRIYAAFSEQYGIDLYSIDYLHWWKFSSMFSSLSDTTEIAKIMHIRTAEFEKGMTAKERAALRRAKRVYALPDLRTEEQREDDFAAAFASAF</sequence>
<evidence type="ECO:0000313" key="2">
    <source>
        <dbReference type="Proteomes" id="UP001299220"/>
    </source>
</evidence>
<protein>
    <submittedName>
        <fullName evidence="1">Bacteriophage Gp15 family protein</fullName>
    </submittedName>
</protein>
<dbReference type="Proteomes" id="UP001299220">
    <property type="component" value="Unassembled WGS sequence"/>
</dbReference>
<gene>
    <name evidence="1" type="ORF">JQM67_04585</name>
</gene>
<dbReference type="Pfam" id="PF06854">
    <property type="entry name" value="Phage_Gp15"/>
    <property type="match status" value="1"/>
</dbReference>